<dbReference type="Gene3D" id="1.20.1250.20">
    <property type="entry name" value="MFS general substrate transporter like domains"/>
    <property type="match status" value="1"/>
</dbReference>
<dbReference type="InterPro" id="IPR036259">
    <property type="entry name" value="MFS_trans_sf"/>
</dbReference>
<evidence type="ECO:0000313" key="10">
    <source>
        <dbReference type="Proteomes" id="UP000285310"/>
    </source>
</evidence>
<dbReference type="AlphaFoldDB" id="A0A423PR37"/>
<dbReference type="Gene3D" id="3.30.70.100">
    <property type="match status" value="1"/>
</dbReference>
<evidence type="ECO:0000256" key="6">
    <source>
        <dbReference type="ARBA" id="ARBA00023136"/>
    </source>
</evidence>
<feature type="transmembrane region" description="Helical" evidence="7">
    <location>
        <begin position="162"/>
        <end position="181"/>
    </location>
</feature>
<dbReference type="CDD" id="cd17472">
    <property type="entry name" value="MFS_YajR_like"/>
    <property type="match status" value="1"/>
</dbReference>
<evidence type="ECO:0000256" key="5">
    <source>
        <dbReference type="ARBA" id="ARBA00022989"/>
    </source>
</evidence>
<dbReference type="Pfam" id="PF07690">
    <property type="entry name" value="MFS_1"/>
    <property type="match status" value="1"/>
</dbReference>
<dbReference type="PANTHER" id="PTHR23517:SF2">
    <property type="entry name" value="MULTIDRUG RESISTANCE PROTEIN MDTH"/>
    <property type="match status" value="1"/>
</dbReference>
<feature type="transmembrane region" description="Helical" evidence="7">
    <location>
        <begin position="77"/>
        <end position="98"/>
    </location>
</feature>
<dbReference type="GO" id="GO:0005886">
    <property type="term" value="C:plasma membrane"/>
    <property type="evidence" value="ECO:0007669"/>
    <property type="project" value="UniProtKB-SubCell"/>
</dbReference>
<keyword evidence="2" id="KW-0813">Transport</keyword>
<sequence length="457" mass="48374">MTPTESRAAFSLAGIFSLRMLGLFMIYPVFTFYAEHLAGSTPTTVGLALGAYGLTQALLQIPFGFASDRIGRKRMIAIGLLIFAGGSVVAALSTTIYGVIFGRILQGAGAVGSTILALNADLTREESRTKAMATIGLTIGLAFALALVAGPVINAWAGVPGIFWFTAVLAILGIGVLYLVTPTPANIRSHRDTQAVPELFGRVLADRELLRLDFAIFALHAILTASFIALPSMLRTVLGIHQDWQWVVYLPTLAVSVAIMVPAIIVAESKRQMKPVFVASVAVLCIAPGILAFYRDSLVEILVLLTLFFAAFNIMEASLPSLISKVAPADAKGTAMGIYSSSQFFGIFVGGTVGGWAYGQFGTGGVFGFAALVGLIWLVIAAGMPKPRFARSHMVNVGAISDHEARRLAAEIEAVEGVFEAVVVPADQVAYIKFDGRVVEPDVLNRFAPSHSTPAPA</sequence>
<evidence type="ECO:0000256" key="2">
    <source>
        <dbReference type="ARBA" id="ARBA00022448"/>
    </source>
</evidence>
<feature type="transmembrane region" description="Helical" evidence="7">
    <location>
        <begin position="335"/>
        <end position="358"/>
    </location>
</feature>
<dbReference type="InParanoid" id="A0A423PR37"/>
<reference evidence="9 10" key="1">
    <citation type="submission" date="2013-10" db="EMBL/GenBank/DDBJ databases">
        <title>Salinisphaera japonica YTM-1 Genome Sequencing.</title>
        <authorList>
            <person name="Lai Q."/>
            <person name="Li C."/>
            <person name="Shao Z."/>
        </authorList>
    </citation>
    <scope>NUCLEOTIDE SEQUENCE [LARGE SCALE GENOMIC DNA]</scope>
    <source>
        <strain evidence="9 10">YTM-1</strain>
    </source>
</reference>
<dbReference type="SUPFAM" id="SSF103473">
    <property type="entry name" value="MFS general substrate transporter"/>
    <property type="match status" value="1"/>
</dbReference>
<dbReference type="PROSITE" id="PS50850">
    <property type="entry name" value="MFS"/>
    <property type="match status" value="1"/>
</dbReference>
<evidence type="ECO:0000256" key="3">
    <source>
        <dbReference type="ARBA" id="ARBA00022475"/>
    </source>
</evidence>
<dbReference type="FunCoup" id="A0A423PR37">
    <property type="interactions" value="118"/>
</dbReference>
<dbReference type="Proteomes" id="UP000285310">
    <property type="component" value="Unassembled WGS sequence"/>
</dbReference>
<accession>A0A423PR37</accession>
<dbReference type="RefSeq" id="WP_123658161.1">
    <property type="nucleotide sequence ID" value="NZ_AYKG01000023.1"/>
</dbReference>
<dbReference type="PANTHER" id="PTHR23517">
    <property type="entry name" value="RESISTANCE PROTEIN MDTM, PUTATIVE-RELATED-RELATED"/>
    <property type="match status" value="1"/>
</dbReference>
<keyword evidence="10" id="KW-1185">Reference proteome</keyword>
<comment type="caution">
    <text evidence="9">The sequence shown here is derived from an EMBL/GenBank/DDBJ whole genome shotgun (WGS) entry which is preliminary data.</text>
</comment>
<feature type="transmembrane region" description="Helical" evidence="7">
    <location>
        <begin position="246"/>
        <end position="267"/>
    </location>
</feature>
<evidence type="ECO:0000259" key="8">
    <source>
        <dbReference type="PROSITE" id="PS50850"/>
    </source>
</evidence>
<feature type="transmembrane region" description="Helical" evidence="7">
    <location>
        <begin position="214"/>
        <end position="234"/>
    </location>
</feature>
<feature type="transmembrane region" description="Helical" evidence="7">
    <location>
        <begin position="134"/>
        <end position="156"/>
    </location>
</feature>
<feature type="transmembrane region" description="Helical" evidence="7">
    <location>
        <begin position="12"/>
        <end position="33"/>
    </location>
</feature>
<dbReference type="InterPro" id="IPR011701">
    <property type="entry name" value="MFS"/>
</dbReference>
<dbReference type="OrthoDB" id="9764259at2"/>
<keyword evidence="6 7" id="KW-0472">Membrane</keyword>
<evidence type="ECO:0000313" key="9">
    <source>
        <dbReference type="EMBL" id="ROO28053.1"/>
    </source>
</evidence>
<name>A0A423PR37_9GAMM</name>
<dbReference type="EMBL" id="AYKG01000023">
    <property type="protein sequence ID" value="ROO28053.1"/>
    <property type="molecule type" value="Genomic_DNA"/>
</dbReference>
<evidence type="ECO:0000256" key="4">
    <source>
        <dbReference type="ARBA" id="ARBA00022692"/>
    </source>
</evidence>
<evidence type="ECO:0000256" key="7">
    <source>
        <dbReference type="SAM" id="Phobius"/>
    </source>
</evidence>
<feature type="transmembrane region" description="Helical" evidence="7">
    <location>
        <begin position="301"/>
        <end position="323"/>
    </location>
</feature>
<keyword evidence="3" id="KW-1003">Cell membrane</keyword>
<dbReference type="GO" id="GO:0022857">
    <property type="term" value="F:transmembrane transporter activity"/>
    <property type="evidence" value="ECO:0007669"/>
    <property type="project" value="InterPro"/>
</dbReference>
<feature type="transmembrane region" description="Helical" evidence="7">
    <location>
        <begin position="276"/>
        <end position="295"/>
    </location>
</feature>
<feature type="transmembrane region" description="Helical" evidence="7">
    <location>
        <begin position="364"/>
        <end position="384"/>
    </location>
</feature>
<feature type="domain" description="Major facilitator superfamily (MFS) profile" evidence="8">
    <location>
        <begin position="8"/>
        <end position="386"/>
    </location>
</feature>
<keyword evidence="4 7" id="KW-0812">Transmembrane</keyword>
<gene>
    <name evidence="9" type="ORF">SAJA_08215</name>
</gene>
<comment type="subcellular location">
    <subcellularLocation>
        <location evidence="1">Cell membrane</location>
        <topology evidence="1">Multi-pass membrane protein</topology>
    </subcellularLocation>
</comment>
<dbReference type="InterPro" id="IPR020846">
    <property type="entry name" value="MFS_dom"/>
</dbReference>
<proteinExistence type="predicted"/>
<protein>
    <submittedName>
        <fullName evidence="9">Membrane protein</fullName>
    </submittedName>
</protein>
<keyword evidence="5 7" id="KW-1133">Transmembrane helix</keyword>
<evidence type="ECO:0000256" key="1">
    <source>
        <dbReference type="ARBA" id="ARBA00004651"/>
    </source>
</evidence>
<organism evidence="9 10">
    <name type="scientific">Salinisphaera japonica YTM-1</name>
    <dbReference type="NCBI Taxonomy" id="1209778"/>
    <lineage>
        <taxon>Bacteria</taxon>
        <taxon>Pseudomonadati</taxon>
        <taxon>Pseudomonadota</taxon>
        <taxon>Gammaproteobacteria</taxon>
        <taxon>Salinisphaerales</taxon>
        <taxon>Salinisphaeraceae</taxon>
        <taxon>Salinisphaera</taxon>
    </lineage>
</organism>
<feature type="transmembrane region" description="Helical" evidence="7">
    <location>
        <begin position="45"/>
        <end position="65"/>
    </location>
</feature>
<dbReference type="InterPro" id="IPR050171">
    <property type="entry name" value="MFS_Transporters"/>
</dbReference>